<dbReference type="InterPro" id="IPR026444">
    <property type="entry name" value="Secre_tail"/>
</dbReference>
<feature type="domain" description="Right handed beta helix" evidence="1">
    <location>
        <begin position="275"/>
        <end position="395"/>
    </location>
</feature>
<reference evidence="3" key="1">
    <citation type="journal article" date="2020" name="mSystems">
        <title>Genome- and Community-Level Interaction Insights into Carbon Utilization and Element Cycling Functions of Hydrothermarchaeota in Hydrothermal Sediment.</title>
        <authorList>
            <person name="Zhou Z."/>
            <person name="Liu Y."/>
            <person name="Xu W."/>
            <person name="Pan J."/>
            <person name="Luo Z.H."/>
            <person name="Li M."/>
        </authorList>
    </citation>
    <scope>NUCLEOTIDE SEQUENCE</scope>
    <source>
        <strain evidence="3">HyVt-388</strain>
    </source>
</reference>
<dbReference type="Pfam" id="PF13229">
    <property type="entry name" value="Beta_helix"/>
    <property type="match status" value="1"/>
</dbReference>
<organism evidence="3 4">
    <name type="scientific">candidate division WOR-3 bacterium</name>
    <dbReference type="NCBI Taxonomy" id="2052148"/>
    <lineage>
        <taxon>Bacteria</taxon>
        <taxon>Bacteria division WOR-3</taxon>
    </lineage>
</organism>
<dbReference type="Proteomes" id="UP000885826">
    <property type="component" value="Unassembled WGS sequence"/>
</dbReference>
<name>A0A9C9EKS3_UNCW3</name>
<accession>A0A9C9EKS3</accession>
<evidence type="ECO:0000259" key="2">
    <source>
        <dbReference type="Pfam" id="PF18962"/>
    </source>
</evidence>
<feature type="domain" description="Secretion system C-terminal sorting" evidence="2">
    <location>
        <begin position="530"/>
        <end position="604"/>
    </location>
</feature>
<dbReference type="Pfam" id="PF18962">
    <property type="entry name" value="Por_Secre_tail"/>
    <property type="match status" value="1"/>
</dbReference>
<evidence type="ECO:0000259" key="1">
    <source>
        <dbReference type="Pfam" id="PF13229"/>
    </source>
</evidence>
<evidence type="ECO:0000313" key="3">
    <source>
        <dbReference type="EMBL" id="HEC77715.1"/>
    </source>
</evidence>
<dbReference type="InterPro" id="IPR011050">
    <property type="entry name" value="Pectin_lyase_fold/virulence"/>
</dbReference>
<comment type="caution">
    <text evidence="3">The sequence shown here is derived from an EMBL/GenBank/DDBJ whole genome shotgun (WGS) entry which is preliminary data.</text>
</comment>
<protein>
    <submittedName>
        <fullName evidence="3">T9SS type A sorting domain-containing protein</fullName>
    </submittedName>
</protein>
<dbReference type="NCBIfam" id="TIGR04183">
    <property type="entry name" value="Por_Secre_tail"/>
    <property type="match status" value="1"/>
</dbReference>
<dbReference type="InterPro" id="IPR039448">
    <property type="entry name" value="Beta_helix"/>
</dbReference>
<proteinExistence type="predicted"/>
<sequence>MKIFTFLFIIINILSAATYYVDKDGVHGTVGDDNNSGLSWNDPWATITKAAQVLTAGDSVIVANAVYRERIQPLNSGSSSAPIVYYTDEKAEIAGSEIIDESQFTLVSGYNHVFQTPFPDFEVKGVVQLAGSDSVVLRPYLDTTSSISSVEANPGSFWYDDNSNILYVHTADGQPPDSLIHNIEVVKRQYGLYLDSKDHIQIKGFIIRSQSARGSAGFGVYIYNCRNIELVADTIIGAVLRGYQSNNLHIENCSINRLWRLSTPFNYHMLPHGISGLSLAACDTVLIKGVEIWWQTDAAALSGDCESVVIEDSRWYGCPNHGFKLDGNGATGRPNNIIFRRCEAGQQCQEAIKFWYNDNVLIENCDLTFLNHTYGEDSSYHSTNIKVRNTLFTHTYPPDHRNMNIWIGEFFYVNEYDMDYNCVYNPEYPSRFIAVGKPTSTKMTLSEWQSFSGQDLHSICTEPYVISAYPGPGHPESNFFLTDSSPCIDAGDPTYPVPPNGGQYIDIGAYEFEQTSAEEYDNTYIQYIRIYPNPFRGKISVEIPDLVPGEDHAHLQIVDVSGKVIFSSTTDQAETTITFPAGHADGVYFLLIKDDEQNMAQKIILVK</sequence>
<gene>
    <name evidence="3" type="ORF">ENI34_01055</name>
</gene>
<dbReference type="AlphaFoldDB" id="A0A9C9EKS3"/>
<dbReference type="EMBL" id="DRIG01000014">
    <property type="protein sequence ID" value="HEC77715.1"/>
    <property type="molecule type" value="Genomic_DNA"/>
</dbReference>
<dbReference type="Gene3D" id="2.160.20.10">
    <property type="entry name" value="Single-stranded right-handed beta-helix, Pectin lyase-like"/>
    <property type="match status" value="1"/>
</dbReference>
<dbReference type="InterPro" id="IPR012334">
    <property type="entry name" value="Pectin_lyas_fold"/>
</dbReference>
<evidence type="ECO:0000313" key="4">
    <source>
        <dbReference type="Proteomes" id="UP000885826"/>
    </source>
</evidence>
<dbReference type="SUPFAM" id="SSF51126">
    <property type="entry name" value="Pectin lyase-like"/>
    <property type="match status" value="1"/>
</dbReference>